<reference evidence="1" key="1">
    <citation type="submission" date="2023-08" db="EMBL/GenBank/DDBJ databases">
        <title>Draft sequence of the Babesia gibsoni genome.</title>
        <authorList>
            <person name="Yamagishi J.Y."/>
            <person name="Xuan X.X."/>
        </authorList>
    </citation>
    <scope>NUCLEOTIDE SEQUENCE</scope>
    <source>
        <strain evidence="1">Azabu</strain>
    </source>
</reference>
<sequence length="272" mass="31814">MGDAIISLDEVIQFAYINNNEGNGGVFRHSLNPKGMFMDRPLHAYIHQFSRYGYEIPKETILVIQERYEDAKDMHGLFCEIMTQEELGHWNDFHRYCLKSDENFYFVGNTSFLCCSLHEGRIYANILASSLVRPEKLQELIQELSTFYGEYNMEKPIIRSICDSSYHSDGPSLMMKALDRISKEITNKTPHFANIILKPGYFQTLLRKIQLVAVEIEIENPLNNKLKVIMQDPDVRRRLEKQITNLKRDLFGKNLTFHDNIAHKEYVLLQKK</sequence>
<accession>A0AAD8PF97</accession>
<evidence type="ECO:0000313" key="2">
    <source>
        <dbReference type="Proteomes" id="UP001230268"/>
    </source>
</evidence>
<comment type="caution">
    <text evidence="1">The sequence shown here is derived from an EMBL/GenBank/DDBJ whole genome shotgun (WGS) entry which is preliminary data.</text>
</comment>
<dbReference type="Proteomes" id="UP001230268">
    <property type="component" value="Unassembled WGS sequence"/>
</dbReference>
<dbReference type="AlphaFoldDB" id="A0AAD8PF97"/>
<protein>
    <submittedName>
        <fullName evidence="1">Uncharacterized protein</fullName>
    </submittedName>
</protein>
<gene>
    <name evidence="1" type="ORF">BgAZ_102590</name>
</gene>
<organism evidence="1 2">
    <name type="scientific">Babesia gibsoni</name>
    <dbReference type="NCBI Taxonomy" id="33632"/>
    <lineage>
        <taxon>Eukaryota</taxon>
        <taxon>Sar</taxon>
        <taxon>Alveolata</taxon>
        <taxon>Apicomplexa</taxon>
        <taxon>Aconoidasida</taxon>
        <taxon>Piroplasmida</taxon>
        <taxon>Babesiidae</taxon>
        <taxon>Babesia</taxon>
    </lineage>
</organism>
<evidence type="ECO:0000313" key="1">
    <source>
        <dbReference type="EMBL" id="KAK1444353.1"/>
    </source>
</evidence>
<name>A0AAD8PF97_BABGI</name>
<keyword evidence="2" id="KW-1185">Reference proteome</keyword>
<proteinExistence type="predicted"/>
<dbReference type="EMBL" id="JAVEPI010000001">
    <property type="protein sequence ID" value="KAK1444353.1"/>
    <property type="molecule type" value="Genomic_DNA"/>
</dbReference>